<dbReference type="GO" id="GO:0005840">
    <property type="term" value="C:ribosome"/>
    <property type="evidence" value="ECO:0007669"/>
    <property type="project" value="UniProtKB-KW"/>
</dbReference>
<dbReference type="Proteomes" id="UP000184248">
    <property type="component" value="Unassembled WGS sequence"/>
</dbReference>
<dbReference type="InterPro" id="IPR050832">
    <property type="entry name" value="Bact_Acetyltransf"/>
</dbReference>
<dbReference type="EMBL" id="FRAL01000007">
    <property type="protein sequence ID" value="SHL07874.1"/>
    <property type="molecule type" value="Genomic_DNA"/>
</dbReference>
<protein>
    <submittedName>
        <fullName evidence="4">Ribosomal protein S18 acetylase RimI</fullName>
    </submittedName>
</protein>
<dbReference type="GO" id="GO:0016747">
    <property type="term" value="F:acyltransferase activity, transferring groups other than amino-acyl groups"/>
    <property type="evidence" value="ECO:0007669"/>
    <property type="project" value="InterPro"/>
</dbReference>
<dbReference type="RefSeq" id="WP_064698686.1">
    <property type="nucleotide sequence ID" value="NZ_BDEO01000002.1"/>
</dbReference>
<evidence type="ECO:0000259" key="3">
    <source>
        <dbReference type="PROSITE" id="PS51186"/>
    </source>
</evidence>
<feature type="domain" description="N-acetyltransferase" evidence="3">
    <location>
        <begin position="15"/>
        <end position="164"/>
    </location>
</feature>
<name>A0A1M6XPJ3_9GAMM</name>
<accession>A0A1M6XPJ3</accession>
<dbReference type="Pfam" id="PF00583">
    <property type="entry name" value="Acetyltransf_1"/>
    <property type="match status" value="1"/>
</dbReference>
<keyword evidence="2" id="KW-0012">Acyltransferase</keyword>
<dbReference type="PANTHER" id="PTHR43877:SF1">
    <property type="entry name" value="ACETYLTRANSFERASE"/>
    <property type="match status" value="1"/>
</dbReference>
<keyword evidence="4" id="KW-0689">Ribosomal protein</keyword>
<organism evidence="4 5">
    <name type="scientific">Halomonas caseinilytica</name>
    <dbReference type="NCBI Taxonomy" id="438744"/>
    <lineage>
        <taxon>Bacteria</taxon>
        <taxon>Pseudomonadati</taxon>
        <taxon>Pseudomonadota</taxon>
        <taxon>Gammaproteobacteria</taxon>
        <taxon>Oceanospirillales</taxon>
        <taxon>Halomonadaceae</taxon>
        <taxon>Halomonas</taxon>
    </lineage>
</organism>
<proteinExistence type="predicted"/>
<dbReference type="OrthoDB" id="5292888at2"/>
<dbReference type="AlphaFoldDB" id="A0A1M6XPJ3"/>
<keyword evidence="1" id="KW-0808">Transferase</keyword>
<dbReference type="InterPro" id="IPR016181">
    <property type="entry name" value="Acyl_CoA_acyltransferase"/>
</dbReference>
<dbReference type="PANTHER" id="PTHR43877">
    <property type="entry name" value="AMINOALKYLPHOSPHONATE N-ACETYLTRANSFERASE-RELATED-RELATED"/>
    <property type="match status" value="1"/>
</dbReference>
<dbReference type="CDD" id="cd04301">
    <property type="entry name" value="NAT_SF"/>
    <property type="match status" value="1"/>
</dbReference>
<dbReference type="PROSITE" id="PS51186">
    <property type="entry name" value="GNAT"/>
    <property type="match status" value="1"/>
</dbReference>
<evidence type="ECO:0000313" key="5">
    <source>
        <dbReference type="Proteomes" id="UP000184248"/>
    </source>
</evidence>
<sequence length="176" mass="20269">MRRARSEDAAGIAHVHVRSWQIAYRDMLSRDYLERLSVAQRQRQWQARLKHDETRVMVAESDGRVIGFCAWGSCRDTEAVPCQIEVYSFYLDPAYWSRGVGRRLWQHALAEIRQGSSTRISLWVLTANQRALRFYRSLGFECDSGSRTSFELGGVTLGEERWVGTPKGLWRALCPA</sequence>
<keyword evidence="5" id="KW-1185">Reference proteome</keyword>
<evidence type="ECO:0000256" key="1">
    <source>
        <dbReference type="ARBA" id="ARBA00022679"/>
    </source>
</evidence>
<evidence type="ECO:0000256" key="2">
    <source>
        <dbReference type="ARBA" id="ARBA00023315"/>
    </source>
</evidence>
<evidence type="ECO:0000313" key="4">
    <source>
        <dbReference type="EMBL" id="SHL07874.1"/>
    </source>
</evidence>
<keyword evidence="4" id="KW-0687">Ribonucleoprotein</keyword>
<dbReference type="InterPro" id="IPR000182">
    <property type="entry name" value="GNAT_dom"/>
</dbReference>
<dbReference type="SUPFAM" id="SSF55729">
    <property type="entry name" value="Acyl-CoA N-acyltransferases (Nat)"/>
    <property type="match status" value="1"/>
</dbReference>
<gene>
    <name evidence="4" type="ORF">SAMN05192556_107213</name>
</gene>
<dbReference type="Gene3D" id="3.40.630.30">
    <property type="match status" value="1"/>
</dbReference>
<reference evidence="5" key="1">
    <citation type="submission" date="2016-11" db="EMBL/GenBank/DDBJ databases">
        <authorList>
            <person name="Varghese N."/>
            <person name="Submissions S."/>
        </authorList>
    </citation>
    <scope>NUCLEOTIDE SEQUENCE [LARGE SCALE GENOMIC DNA]</scope>
    <source>
        <strain evidence="5">ALO Sharm</strain>
    </source>
</reference>